<dbReference type="RefSeq" id="WP_395439440.1">
    <property type="nucleotide sequence ID" value="NZ_JBAWKC010000007.1"/>
</dbReference>
<dbReference type="Proteomes" id="UP001610104">
    <property type="component" value="Unassembled WGS sequence"/>
</dbReference>
<evidence type="ECO:0000313" key="1">
    <source>
        <dbReference type="EMBL" id="MFH6770221.1"/>
    </source>
</evidence>
<proteinExistence type="predicted"/>
<comment type="caution">
    <text evidence="1">The sequence shown here is derived from an EMBL/GenBank/DDBJ whole genome shotgun (WGS) entry which is preliminary data.</text>
</comment>
<name>A0ABW7MTS9_9FLAO</name>
<dbReference type="EMBL" id="JBAWKC010000007">
    <property type="protein sequence ID" value="MFH6770221.1"/>
    <property type="molecule type" value="Genomic_DNA"/>
</dbReference>
<evidence type="ECO:0000313" key="2">
    <source>
        <dbReference type="Proteomes" id="UP001610104"/>
    </source>
</evidence>
<reference evidence="1 2" key="1">
    <citation type="submission" date="2024-02" db="EMBL/GenBank/DDBJ databases">
        <title>A Gaetbulibacter species isolated from tidal flats and genomic insights of their niches.</title>
        <authorList>
            <person name="Ye Y."/>
        </authorList>
    </citation>
    <scope>NUCLEOTIDE SEQUENCE [LARGE SCALE GENOMIC DNA]</scope>
    <source>
        <strain evidence="1 2">KEM-8</strain>
    </source>
</reference>
<keyword evidence="2" id="KW-1185">Reference proteome</keyword>
<gene>
    <name evidence="1" type="ORF">V8G56_15830</name>
</gene>
<accession>A0ABW7MTS9</accession>
<sequence>MVLLLVFSYTKTINAQIGTPSLGFSQACASESFNIYYATFPFSTTNLGATNQFIIELSDATGSFSNATTVYTSAQGAVTSSPATLGFAIPNTTAGESFKVRIKSTNPAATSIGSISFPAYYKIQDEPFTINNLISTGTFCSGGSYLLSIDNPGTGSNNSPLQYPSLTFNWYRETSPTTSVFVATGPSLSVTQPGTYFVETNYGTCTSNSYSNRVTVSEAGAGAEASILSSLGNPYCASDGDTTLSTIQGDSYQWYLNGVVIAGATNATYTTNEAGTYTVTIDLGNCVTNGSIDLNNGGFASTIDVSEFNMLAYGETLAATVTTDAVNPEFQWFLDELLIPSANGNSYGVTEVGNYKVVITQTSGCISSTEFLFTVTEPYPDVANIPNLISPNGDGKNDTWVIPQEYVNGTNTEVTILSSQGELVLKTNNYQNNWPENEIIFKDINPVYYYIIIPQNSKVRKGSITLIK</sequence>
<organism evidence="1 2">
    <name type="scientific">Gaetbulibacter aquiaggeris</name>
    <dbReference type="NCBI Taxonomy" id="1735373"/>
    <lineage>
        <taxon>Bacteria</taxon>
        <taxon>Pseudomonadati</taxon>
        <taxon>Bacteroidota</taxon>
        <taxon>Flavobacteriia</taxon>
        <taxon>Flavobacteriales</taxon>
        <taxon>Flavobacteriaceae</taxon>
        <taxon>Gaetbulibacter</taxon>
    </lineage>
</organism>
<protein>
    <submittedName>
        <fullName evidence="1">Gliding motility-associated C-terminal domain-containing protein</fullName>
    </submittedName>
</protein>
<dbReference type="Pfam" id="PF13585">
    <property type="entry name" value="CHU_C"/>
    <property type="match status" value="1"/>
</dbReference>
<dbReference type="Gene3D" id="2.60.40.10">
    <property type="entry name" value="Immunoglobulins"/>
    <property type="match status" value="1"/>
</dbReference>
<dbReference type="InterPro" id="IPR013783">
    <property type="entry name" value="Ig-like_fold"/>
</dbReference>